<reference evidence="2" key="2">
    <citation type="submission" date="2020-05" db="UniProtKB">
        <authorList>
            <consortium name="EnsemblMetazoa"/>
        </authorList>
    </citation>
    <scope>IDENTIFICATION</scope>
    <source>
        <strain evidence="2">maculatus3</strain>
    </source>
</reference>
<organism evidence="2 3">
    <name type="scientific">Anopheles maculatus</name>
    <dbReference type="NCBI Taxonomy" id="74869"/>
    <lineage>
        <taxon>Eukaryota</taxon>
        <taxon>Metazoa</taxon>
        <taxon>Ecdysozoa</taxon>
        <taxon>Arthropoda</taxon>
        <taxon>Hexapoda</taxon>
        <taxon>Insecta</taxon>
        <taxon>Pterygota</taxon>
        <taxon>Neoptera</taxon>
        <taxon>Endopterygota</taxon>
        <taxon>Diptera</taxon>
        <taxon>Nematocera</taxon>
        <taxon>Culicoidea</taxon>
        <taxon>Culicidae</taxon>
        <taxon>Anophelinae</taxon>
        <taxon>Anopheles</taxon>
        <taxon>Anopheles maculatus group</taxon>
    </lineage>
</organism>
<protein>
    <submittedName>
        <fullName evidence="2">Uncharacterized protein</fullName>
    </submittedName>
</protein>
<keyword evidence="3" id="KW-1185">Reference proteome</keyword>
<feature type="compositionally biased region" description="Polar residues" evidence="1">
    <location>
        <begin position="181"/>
        <end position="190"/>
    </location>
</feature>
<dbReference type="AlphaFoldDB" id="A0A182TBS2"/>
<evidence type="ECO:0000256" key="1">
    <source>
        <dbReference type="SAM" id="MobiDB-lite"/>
    </source>
</evidence>
<dbReference type="Proteomes" id="UP000075901">
    <property type="component" value="Unassembled WGS sequence"/>
</dbReference>
<feature type="compositionally biased region" description="Polar residues" evidence="1">
    <location>
        <begin position="199"/>
        <end position="209"/>
    </location>
</feature>
<evidence type="ECO:0000313" key="2">
    <source>
        <dbReference type="EnsemblMetazoa" id="AMAM023654-PA"/>
    </source>
</evidence>
<dbReference type="VEuPathDB" id="VectorBase:AMAM023654"/>
<feature type="region of interest" description="Disordered" evidence="1">
    <location>
        <begin position="114"/>
        <end position="209"/>
    </location>
</feature>
<feature type="compositionally biased region" description="Low complexity" evidence="1">
    <location>
        <begin position="136"/>
        <end position="148"/>
    </location>
</feature>
<dbReference type="EnsemblMetazoa" id="AMAM023654-RA">
    <property type="protein sequence ID" value="AMAM023654-PA"/>
    <property type="gene ID" value="AMAM023654"/>
</dbReference>
<name>A0A182TBS2_9DIPT</name>
<feature type="region of interest" description="Disordered" evidence="1">
    <location>
        <begin position="1"/>
        <end position="22"/>
    </location>
</feature>
<reference evidence="3" key="1">
    <citation type="submission" date="2013-09" db="EMBL/GenBank/DDBJ databases">
        <title>The Genome Sequence of Anopheles maculatus species B.</title>
        <authorList>
            <consortium name="The Broad Institute Genomics Platform"/>
            <person name="Neafsey D.E."/>
            <person name="Besansky N."/>
            <person name="Howell P."/>
            <person name="Walton C."/>
            <person name="Young S.K."/>
            <person name="Zeng Q."/>
            <person name="Gargeya S."/>
            <person name="Fitzgerald M."/>
            <person name="Haas B."/>
            <person name="Abouelleil A."/>
            <person name="Allen A.W."/>
            <person name="Alvarado L."/>
            <person name="Arachchi H.M."/>
            <person name="Berlin A.M."/>
            <person name="Chapman S.B."/>
            <person name="Gainer-Dewar J."/>
            <person name="Goldberg J."/>
            <person name="Griggs A."/>
            <person name="Gujja S."/>
            <person name="Hansen M."/>
            <person name="Howarth C."/>
            <person name="Imamovic A."/>
            <person name="Ireland A."/>
            <person name="Larimer J."/>
            <person name="McCowan C."/>
            <person name="Murphy C."/>
            <person name="Pearson M."/>
            <person name="Poon T.W."/>
            <person name="Priest M."/>
            <person name="Roberts A."/>
            <person name="Saif S."/>
            <person name="Shea T."/>
            <person name="Sisk P."/>
            <person name="Sykes S."/>
            <person name="Wortman J."/>
            <person name="Nusbaum C."/>
            <person name="Birren B."/>
        </authorList>
    </citation>
    <scope>NUCLEOTIDE SEQUENCE [LARGE SCALE GENOMIC DNA]</scope>
    <source>
        <strain evidence="3">maculatus3</strain>
    </source>
</reference>
<accession>A0A182TBS2</accession>
<evidence type="ECO:0000313" key="3">
    <source>
        <dbReference type="Proteomes" id="UP000075901"/>
    </source>
</evidence>
<sequence length="209" mass="21741">MDTHKRERSKPTKSSGRTVTSTVNAIHSNSLAAVAHSLPVTPERRMAAMQHSSSPVARIVTGPETLGGTTNVKRKVPRLAGKRQPGKPFSVNLGATTSKQTCSRTYLGRNALPTAVGGSSTGRLNRHGGVPPIVLTSATTNSDNSNDSGLGFDRSGSSTKLDKHHQIADGAHQPGYGATPDSYQPSSIVPYNSAGMLDGQQQAQTGSSG</sequence>
<proteinExistence type="predicted"/>
<feature type="compositionally biased region" description="Polar residues" evidence="1">
    <location>
        <begin position="12"/>
        <end position="22"/>
    </location>
</feature>